<reference evidence="5" key="1">
    <citation type="journal article" date="2019" name="Int. J. Syst. Evol. Microbiol.">
        <title>The Global Catalogue of Microorganisms (GCM) 10K type strain sequencing project: providing services to taxonomists for standard genome sequencing and annotation.</title>
        <authorList>
            <consortium name="The Broad Institute Genomics Platform"/>
            <consortium name="The Broad Institute Genome Sequencing Center for Infectious Disease"/>
            <person name="Wu L."/>
            <person name="Ma J."/>
        </authorList>
    </citation>
    <scope>NUCLEOTIDE SEQUENCE [LARGE SCALE GENOMIC DNA]</scope>
    <source>
        <strain evidence="5">JCM 9371</strain>
    </source>
</reference>
<evidence type="ECO:0000313" key="5">
    <source>
        <dbReference type="Proteomes" id="UP001597063"/>
    </source>
</evidence>
<dbReference type="Proteomes" id="UP001597063">
    <property type="component" value="Unassembled WGS sequence"/>
</dbReference>
<accession>A0ABW2XGD9</accession>
<dbReference type="RefSeq" id="WP_131758921.1">
    <property type="nucleotide sequence ID" value="NZ_CAACUY010000063.1"/>
</dbReference>
<gene>
    <name evidence="4" type="ORF">ACFQZM_02955</name>
</gene>
<evidence type="ECO:0000313" key="4">
    <source>
        <dbReference type="EMBL" id="MFD0683445.1"/>
    </source>
</evidence>
<dbReference type="InterPro" id="IPR000182">
    <property type="entry name" value="GNAT_dom"/>
</dbReference>
<dbReference type="Pfam" id="PF00583">
    <property type="entry name" value="Acetyltransf_1"/>
    <property type="match status" value="1"/>
</dbReference>
<keyword evidence="1 4" id="KW-0808">Transferase</keyword>
<dbReference type="InterPro" id="IPR050832">
    <property type="entry name" value="Bact_Acetyltransf"/>
</dbReference>
<keyword evidence="2 4" id="KW-0012">Acyltransferase</keyword>
<name>A0ABW2XGD9_9ACTN</name>
<organism evidence="4 5">
    <name type="scientific">Actinomadura fibrosa</name>
    <dbReference type="NCBI Taxonomy" id="111802"/>
    <lineage>
        <taxon>Bacteria</taxon>
        <taxon>Bacillati</taxon>
        <taxon>Actinomycetota</taxon>
        <taxon>Actinomycetes</taxon>
        <taxon>Streptosporangiales</taxon>
        <taxon>Thermomonosporaceae</taxon>
        <taxon>Actinomadura</taxon>
    </lineage>
</organism>
<dbReference type="PANTHER" id="PTHR43877:SF2">
    <property type="entry name" value="AMINOALKYLPHOSPHONATE N-ACETYLTRANSFERASE-RELATED"/>
    <property type="match status" value="1"/>
</dbReference>
<protein>
    <submittedName>
        <fullName evidence="4">GNAT family N-acetyltransferase</fullName>
        <ecNumber evidence="4">2.3.1.-</ecNumber>
    </submittedName>
</protein>
<dbReference type="CDD" id="cd04301">
    <property type="entry name" value="NAT_SF"/>
    <property type="match status" value="1"/>
</dbReference>
<keyword evidence="5" id="KW-1185">Reference proteome</keyword>
<dbReference type="Gene3D" id="3.40.630.30">
    <property type="match status" value="1"/>
</dbReference>
<dbReference type="GO" id="GO:0016746">
    <property type="term" value="F:acyltransferase activity"/>
    <property type="evidence" value="ECO:0007669"/>
    <property type="project" value="UniProtKB-KW"/>
</dbReference>
<dbReference type="SUPFAM" id="SSF55729">
    <property type="entry name" value="Acyl-CoA N-acyltransferases (Nat)"/>
    <property type="match status" value="1"/>
</dbReference>
<evidence type="ECO:0000256" key="1">
    <source>
        <dbReference type="ARBA" id="ARBA00022679"/>
    </source>
</evidence>
<dbReference type="EC" id="2.3.1.-" evidence="4"/>
<dbReference type="PANTHER" id="PTHR43877">
    <property type="entry name" value="AMINOALKYLPHOSPHONATE N-ACETYLTRANSFERASE-RELATED-RELATED"/>
    <property type="match status" value="1"/>
</dbReference>
<evidence type="ECO:0000256" key="2">
    <source>
        <dbReference type="ARBA" id="ARBA00023315"/>
    </source>
</evidence>
<dbReference type="EMBL" id="JBHTGP010000003">
    <property type="protein sequence ID" value="MFD0683445.1"/>
    <property type="molecule type" value="Genomic_DNA"/>
</dbReference>
<feature type="domain" description="N-acetyltransferase" evidence="3">
    <location>
        <begin position="3"/>
        <end position="165"/>
    </location>
</feature>
<evidence type="ECO:0000259" key="3">
    <source>
        <dbReference type="PROSITE" id="PS51186"/>
    </source>
</evidence>
<comment type="caution">
    <text evidence="4">The sequence shown here is derived from an EMBL/GenBank/DDBJ whole genome shotgun (WGS) entry which is preliminary data.</text>
</comment>
<sequence>MNAEIVAGTADDVDALEPLWLAMLEHHRDVTGAEWPVRGPEPSWELCRKDYQSWLGEDGAFLLIARDPDTGGPLGYVLCRLQPSGPTFDLGERRGEVDSLVVSEQARGSGLGSALLRECKEELRRRGVAYWSIGVVEANEDAVRLYERVGFRPWVRELLARVDDE</sequence>
<dbReference type="InterPro" id="IPR016181">
    <property type="entry name" value="Acyl_CoA_acyltransferase"/>
</dbReference>
<dbReference type="PROSITE" id="PS51186">
    <property type="entry name" value="GNAT"/>
    <property type="match status" value="1"/>
</dbReference>
<proteinExistence type="predicted"/>